<sequence length="69" mass="7970">MQLKYRNNLYTATTNPTVVSSEVLQGTYRGLSMAINVMQPVSTVQEREPMQQPQQLIQYRGTKTYLRFA</sequence>
<gene>
    <name evidence="1" type="ordered locus">AM1_3818</name>
</gene>
<keyword evidence="2" id="KW-1185">Reference proteome</keyword>
<dbReference type="HOGENOM" id="CLU_2766335_0_0_3"/>
<dbReference type="Pfam" id="PF14105">
    <property type="entry name" value="DUF4278"/>
    <property type="match status" value="1"/>
</dbReference>
<organism evidence="1 2">
    <name type="scientific">Acaryochloris marina (strain MBIC 11017)</name>
    <dbReference type="NCBI Taxonomy" id="329726"/>
    <lineage>
        <taxon>Bacteria</taxon>
        <taxon>Bacillati</taxon>
        <taxon>Cyanobacteriota</taxon>
        <taxon>Cyanophyceae</taxon>
        <taxon>Acaryochloridales</taxon>
        <taxon>Acaryochloridaceae</taxon>
        <taxon>Acaryochloris</taxon>
    </lineage>
</organism>
<dbReference type="RefSeq" id="WP_012164178.1">
    <property type="nucleotide sequence ID" value="NC_009925.1"/>
</dbReference>
<evidence type="ECO:0000313" key="1">
    <source>
        <dbReference type="EMBL" id="ABW28805.1"/>
    </source>
</evidence>
<dbReference type="EMBL" id="CP000828">
    <property type="protein sequence ID" value="ABW28805.1"/>
    <property type="molecule type" value="Genomic_DNA"/>
</dbReference>
<dbReference type="STRING" id="329726.AM1_3818"/>
<reference evidence="1 2" key="1">
    <citation type="journal article" date="2008" name="Proc. Natl. Acad. Sci. U.S.A.">
        <title>Niche adaptation and genome expansion in the chlorophyll d-producing cyanobacterium Acaryochloris marina.</title>
        <authorList>
            <person name="Swingley W.D."/>
            <person name="Chen M."/>
            <person name="Cheung P.C."/>
            <person name="Conrad A.L."/>
            <person name="Dejesa L.C."/>
            <person name="Hao J."/>
            <person name="Honchak B.M."/>
            <person name="Karbach L.E."/>
            <person name="Kurdoglu A."/>
            <person name="Lahiri S."/>
            <person name="Mastrian S.D."/>
            <person name="Miyashita H."/>
            <person name="Page L."/>
            <person name="Ramakrishna P."/>
            <person name="Satoh S."/>
            <person name="Sattley W.M."/>
            <person name="Shimada Y."/>
            <person name="Taylor H.L."/>
            <person name="Tomo T."/>
            <person name="Tsuchiya T."/>
            <person name="Wang Z.T."/>
            <person name="Raymond J."/>
            <person name="Mimuro M."/>
            <person name="Blankenship R.E."/>
            <person name="Touchman J.W."/>
        </authorList>
    </citation>
    <scope>NUCLEOTIDE SEQUENCE [LARGE SCALE GENOMIC DNA]</scope>
    <source>
        <strain evidence="2">MBIC 11017</strain>
    </source>
</reference>
<protein>
    <submittedName>
        <fullName evidence="1">Uncharacterized protein</fullName>
    </submittedName>
</protein>
<dbReference type="KEGG" id="amr:AM1_3818"/>
<accession>B0C6W6</accession>
<dbReference type="Proteomes" id="UP000000268">
    <property type="component" value="Chromosome"/>
</dbReference>
<evidence type="ECO:0000313" key="2">
    <source>
        <dbReference type="Proteomes" id="UP000000268"/>
    </source>
</evidence>
<proteinExistence type="predicted"/>
<name>B0C6W6_ACAM1</name>
<dbReference type="OrthoDB" id="9862203at2"/>
<dbReference type="InterPro" id="IPR025458">
    <property type="entry name" value="DUF4278"/>
</dbReference>
<dbReference type="AlphaFoldDB" id="B0C6W6"/>